<evidence type="ECO:0000256" key="1">
    <source>
        <dbReference type="ARBA" id="ARBA00009764"/>
    </source>
</evidence>
<comment type="subcellular location">
    <subcellularLocation>
        <location evidence="5">Secreted</location>
    </subcellularLocation>
    <subcellularLocation>
        <location evidence="5">Bacterial flagellum</location>
    </subcellularLocation>
</comment>
<dbReference type="GO" id="GO:0009421">
    <property type="term" value="C:bacterial-type flagellum filament cap"/>
    <property type="evidence" value="ECO:0007669"/>
    <property type="project" value="InterPro"/>
</dbReference>
<dbReference type="Pfam" id="PF07195">
    <property type="entry name" value="FliD_C"/>
    <property type="match status" value="1"/>
</dbReference>
<dbReference type="Proteomes" id="UP000260665">
    <property type="component" value="Unassembled WGS sequence"/>
</dbReference>
<comment type="function">
    <text evidence="5">Required for morphogenesis and for the elongation of the flagellar filament by facilitating polymerization of the flagellin monomers at the tip of growing filament. Forms a capping structure, which prevents flagellin subunits (transported through the central channel of the flagellum) from leaking out without polymerization at the distal end.</text>
</comment>
<evidence type="ECO:0000256" key="3">
    <source>
        <dbReference type="ARBA" id="ARBA00023054"/>
    </source>
</evidence>
<dbReference type="RefSeq" id="WP_117180031.1">
    <property type="nucleotide sequence ID" value="NZ_QFZK01000024.1"/>
</dbReference>
<protein>
    <recommendedName>
        <fullName evidence="5">Flagellar hook-associated protein 2</fullName>
        <shortName evidence="5">HAP2</shortName>
    </recommendedName>
    <alternativeName>
        <fullName evidence="5">Flagellar cap protein</fullName>
    </alternativeName>
</protein>
<dbReference type="GO" id="GO:0071973">
    <property type="term" value="P:bacterial-type flagellum-dependent cell motility"/>
    <property type="evidence" value="ECO:0007669"/>
    <property type="project" value="TreeGrafter"/>
</dbReference>
<accession>A0A3E1R8J8</accession>
<dbReference type="InterPro" id="IPR040026">
    <property type="entry name" value="FliD"/>
</dbReference>
<keyword evidence="9" id="KW-1185">Reference proteome</keyword>
<keyword evidence="3" id="KW-0175">Coiled coil</keyword>
<evidence type="ECO:0000313" key="8">
    <source>
        <dbReference type="EMBL" id="RFO95030.1"/>
    </source>
</evidence>
<dbReference type="Pfam" id="PF07196">
    <property type="entry name" value="Flagellin_IN"/>
    <property type="match status" value="1"/>
</dbReference>
<feature type="domain" description="Flagellar hook-associated protein 2 C-terminal" evidence="7">
    <location>
        <begin position="238"/>
        <end position="471"/>
    </location>
</feature>
<dbReference type="InterPro" id="IPR003481">
    <property type="entry name" value="FliD_N"/>
</dbReference>
<keyword evidence="5" id="KW-0964">Secreted</keyword>
<dbReference type="EMBL" id="QFZK01000024">
    <property type="protein sequence ID" value="RFO95030.1"/>
    <property type="molecule type" value="Genomic_DNA"/>
</dbReference>
<evidence type="ECO:0000259" key="6">
    <source>
        <dbReference type="Pfam" id="PF02465"/>
    </source>
</evidence>
<evidence type="ECO:0000256" key="5">
    <source>
        <dbReference type="RuleBase" id="RU362066"/>
    </source>
</evidence>
<dbReference type="InterPro" id="IPR010810">
    <property type="entry name" value="Flagellin_hook_IN_motif"/>
</dbReference>
<comment type="caution">
    <text evidence="8">The sequence shown here is derived from an EMBL/GenBank/DDBJ whole genome shotgun (WGS) entry which is preliminary data.</text>
</comment>
<evidence type="ECO:0000313" key="9">
    <source>
        <dbReference type="Proteomes" id="UP000260665"/>
    </source>
</evidence>
<evidence type="ECO:0000259" key="7">
    <source>
        <dbReference type="Pfam" id="PF07195"/>
    </source>
</evidence>
<dbReference type="PANTHER" id="PTHR30288">
    <property type="entry name" value="FLAGELLAR CAP/ASSEMBLY PROTEIN FLID"/>
    <property type="match status" value="1"/>
</dbReference>
<evidence type="ECO:0000256" key="4">
    <source>
        <dbReference type="ARBA" id="ARBA00023143"/>
    </source>
</evidence>
<proteinExistence type="inferred from homology"/>
<gene>
    <name evidence="8" type="ORF">DIC66_20425</name>
</gene>
<dbReference type="OrthoDB" id="9810816at2"/>
<comment type="subunit">
    <text evidence="2 5">Homopentamer.</text>
</comment>
<dbReference type="PANTHER" id="PTHR30288:SF0">
    <property type="entry name" value="FLAGELLAR HOOK-ASSOCIATED PROTEIN 2"/>
    <property type="match status" value="1"/>
</dbReference>
<evidence type="ECO:0000256" key="2">
    <source>
        <dbReference type="ARBA" id="ARBA00011255"/>
    </source>
</evidence>
<dbReference type="GO" id="GO:0005576">
    <property type="term" value="C:extracellular region"/>
    <property type="evidence" value="ECO:0007669"/>
    <property type="project" value="UniProtKB-SubCell"/>
</dbReference>
<dbReference type="GO" id="GO:0009424">
    <property type="term" value="C:bacterial-type flagellum hook"/>
    <property type="evidence" value="ECO:0007669"/>
    <property type="project" value="UniProtKB-UniRule"/>
</dbReference>
<feature type="domain" description="Flagellar hook-associated protein 2 N-terminal" evidence="6">
    <location>
        <begin position="11"/>
        <end position="107"/>
    </location>
</feature>
<comment type="similarity">
    <text evidence="1 5">Belongs to the FliD family.</text>
</comment>
<dbReference type="Pfam" id="PF02465">
    <property type="entry name" value="FliD_N"/>
    <property type="match status" value="1"/>
</dbReference>
<dbReference type="InterPro" id="IPR010809">
    <property type="entry name" value="FliD_C"/>
</dbReference>
<keyword evidence="4 5" id="KW-0975">Bacterial flagellum</keyword>
<organism evidence="8 9">
    <name type="scientific">Rhodoferax lacus</name>
    <dbReference type="NCBI Taxonomy" id="2184758"/>
    <lineage>
        <taxon>Bacteria</taxon>
        <taxon>Pseudomonadati</taxon>
        <taxon>Pseudomonadota</taxon>
        <taxon>Betaproteobacteria</taxon>
        <taxon>Burkholderiales</taxon>
        <taxon>Comamonadaceae</taxon>
        <taxon>Rhodoferax</taxon>
    </lineage>
</organism>
<sequence length="489" mass="49735">MATISSAGIGSGLQVESIITQLVALEKNPLKTLTAKATLVQNQISAIGTIHSEFSALADAAKAMMSPTAWSARTASSSNTAAATVTATATANATSISLDVDSLAKPQSVTSPTLPAGGLVGAGTLVLRTGSWAAGVFTPGGASSDITITAEATDTVASLAAKINSANSGVVATAFNDGTSDRLLLQSKVTGTSSGFRLQVTTDADSVATDNAGLSRLSFDPAAGAFGMATAGLPVQYGSNANARINGMAVTSQTNTLTNNIPGVTIVLSATTTTNYGLVNEALAPVTVAVREDVTPAVKSVQAFVTAYNTLAASLADGTKYDSATKTAAIFQGDSTVVGMQNVLRNMLGSISAGSAYQRLADVGIQRQLDGSLTLDTTKLSTAANNGTELQKLFTANNSNPLTDGFAKKFYALATGVLATGGLVTNKANALQKVLNNNGTEQTRVNDRAAAVEARLRKQYTALDTQMAGLNALNAYVAQQVTTWNKSTA</sequence>
<dbReference type="AlphaFoldDB" id="A0A3E1R8J8"/>
<reference evidence="8 9" key="1">
    <citation type="submission" date="2018-05" db="EMBL/GenBank/DDBJ databases">
        <title>Rhodoferax soyangensis sp.nov., isolated from an oligotrophic freshwater lake.</title>
        <authorList>
            <person name="Park M."/>
        </authorList>
    </citation>
    <scope>NUCLEOTIDE SEQUENCE [LARGE SCALE GENOMIC DNA]</scope>
    <source>
        <strain evidence="8 9">IMCC26218</strain>
    </source>
</reference>
<dbReference type="GO" id="GO:0007155">
    <property type="term" value="P:cell adhesion"/>
    <property type="evidence" value="ECO:0007669"/>
    <property type="project" value="InterPro"/>
</dbReference>
<name>A0A3E1R8J8_9BURK</name>